<organism evidence="3 4">
    <name type="scientific">Gemmatimonas aurantiaca</name>
    <dbReference type="NCBI Taxonomy" id="173480"/>
    <lineage>
        <taxon>Bacteria</taxon>
        <taxon>Pseudomonadati</taxon>
        <taxon>Gemmatimonadota</taxon>
        <taxon>Gemmatimonadia</taxon>
        <taxon>Gemmatimonadales</taxon>
        <taxon>Gemmatimonadaceae</taxon>
        <taxon>Gemmatimonas</taxon>
    </lineage>
</organism>
<dbReference type="Pfam" id="PF07510">
    <property type="entry name" value="GmrSD_C"/>
    <property type="match status" value="1"/>
</dbReference>
<proteinExistence type="predicted"/>
<sequence>MDAKPCQIIEFFNGTKQYLVPLFQRPYEWKQNHWKTFWDDLLDRYERGAADSVSHFTGAIVTAPARSVPVGVSKHLIIDGQQRLTTVALLVCAIRSLVEEDSARFRKLSRLLINEDDEGLDYYKILPTQFDREAFFALVRGRPIAGTRVTEAYDFFRDCLKRGDSDDNTIDLERFIETLNSLITVVSINLSDADDPYLIFESLNAKGAPLTQADLIRNYVLLRLHAQAQEEAYSKYWVPMQHLLPTEYLTEYMRQYLMMSGEEVSKSEIYAVLKRRFAEIPDKDVLDRLKELHSCAVLYSYMVGLQQYSDTAIDTALGRLRRLEMSVASPLLLRLLSAKADGLISAGDVLGVLAALESFFIRRMVCRVPTNQLKRIFLGLTRELPQEYPVPFVVRYLANGVSGRRWPKDEEFRNEWLVYPAYSGSNDRCRLVLETLEADYAHKEPASFEAATIEHIMPQTLTDHWRNHLGDEAERVHEQFRDTIGNLALTAYNSELSNAPFEKKVLLFHKSHFESTKAIAASSIWNASSIQNRGLDLFARACRIWSRPIGDVG</sequence>
<name>A0A3D4VDG9_9BACT</name>
<dbReference type="InterPro" id="IPR011089">
    <property type="entry name" value="GmrSD_C"/>
</dbReference>
<dbReference type="Pfam" id="PF03235">
    <property type="entry name" value="GmrSD_N"/>
    <property type="match status" value="1"/>
</dbReference>
<feature type="domain" description="GmrSD restriction endonucleases C-terminal" evidence="2">
    <location>
        <begin position="406"/>
        <end position="538"/>
    </location>
</feature>
<evidence type="ECO:0000313" key="4">
    <source>
        <dbReference type="Proteomes" id="UP000264071"/>
    </source>
</evidence>
<dbReference type="PANTHER" id="PTHR35149:SF2">
    <property type="entry name" value="DUF262 DOMAIN-CONTAINING PROTEIN"/>
    <property type="match status" value="1"/>
</dbReference>
<comment type="caution">
    <text evidence="3">The sequence shown here is derived from an EMBL/GenBank/DDBJ whole genome shotgun (WGS) entry which is preliminary data.</text>
</comment>
<dbReference type="OMA" id="SWGIEEV"/>
<evidence type="ECO:0000259" key="1">
    <source>
        <dbReference type="Pfam" id="PF03235"/>
    </source>
</evidence>
<evidence type="ECO:0000259" key="2">
    <source>
        <dbReference type="Pfam" id="PF07510"/>
    </source>
</evidence>
<protein>
    <submittedName>
        <fullName evidence="3">DUF262 domain-containing protein</fullName>
    </submittedName>
</protein>
<dbReference type="PANTHER" id="PTHR35149">
    <property type="entry name" value="SLL5132 PROTEIN"/>
    <property type="match status" value="1"/>
</dbReference>
<gene>
    <name evidence="3" type="ORF">DGD08_18185</name>
</gene>
<dbReference type="EMBL" id="DPIY01000012">
    <property type="protein sequence ID" value="HCT59135.1"/>
    <property type="molecule type" value="Genomic_DNA"/>
</dbReference>
<accession>A0A3D4VDG9</accession>
<dbReference type="AlphaFoldDB" id="A0A3D4VDG9"/>
<dbReference type="Proteomes" id="UP000264071">
    <property type="component" value="Unassembled WGS sequence"/>
</dbReference>
<reference evidence="3 4" key="1">
    <citation type="journal article" date="2018" name="Nat. Biotechnol.">
        <title>A standardized bacterial taxonomy based on genome phylogeny substantially revises the tree of life.</title>
        <authorList>
            <person name="Parks D.H."/>
            <person name="Chuvochina M."/>
            <person name="Waite D.W."/>
            <person name="Rinke C."/>
            <person name="Skarshewski A."/>
            <person name="Chaumeil P.A."/>
            <person name="Hugenholtz P."/>
        </authorList>
    </citation>
    <scope>NUCLEOTIDE SEQUENCE [LARGE SCALE GENOMIC DNA]</scope>
    <source>
        <strain evidence="3">UBA8844</strain>
    </source>
</reference>
<evidence type="ECO:0000313" key="3">
    <source>
        <dbReference type="EMBL" id="HCT59135.1"/>
    </source>
</evidence>
<dbReference type="InterPro" id="IPR004919">
    <property type="entry name" value="GmrSD_N"/>
</dbReference>
<feature type="domain" description="GmrSD restriction endonucleases N-terminal" evidence="1">
    <location>
        <begin position="9"/>
        <end position="220"/>
    </location>
</feature>